<sequence>MPPPFKVELAEHNPCWSEAAEAQAAILRIALNPILLAVHHIGSTAIPGLAAKPILDLMPVVGDLHDLDRRRNDLEAVGFAWWGEFGLPGRRYATKDECHSGRRLVQLHCFAKGSPDIERHLVFRDYLRKRPDLVASYAHEKVRCRALHPENSHAYGACKSAWIDAVEAAALADRLIS</sequence>
<keyword evidence="2" id="KW-1185">Reference proteome</keyword>
<dbReference type="GeneID" id="96607186"/>
<gene>
    <name evidence="1" type="ORF">GGQ91_005602</name>
</gene>
<evidence type="ECO:0000313" key="2">
    <source>
        <dbReference type="Proteomes" id="UP000565455"/>
    </source>
</evidence>
<dbReference type="InterPro" id="IPR007344">
    <property type="entry name" value="GrpB/CoaE"/>
</dbReference>
<dbReference type="SUPFAM" id="SSF81301">
    <property type="entry name" value="Nucleotidyltransferase"/>
    <property type="match status" value="1"/>
</dbReference>
<accession>A0ABR6DK81</accession>
<name>A0ABR6DK81_9HYPH</name>
<dbReference type="PANTHER" id="PTHR34822:SF1">
    <property type="entry name" value="GRPB FAMILY PROTEIN"/>
    <property type="match status" value="1"/>
</dbReference>
<dbReference type="Gene3D" id="3.30.460.10">
    <property type="entry name" value="Beta Polymerase, domain 2"/>
    <property type="match status" value="1"/>
</dbReference>
<dbReference type="Proteomes" id="UP000565455">
    <property type="component" value="Unassembled WGS sequence"/>
</dbReference>
<evidence type="ECO:0000313" key="1">
    <source>
        <dbReference type="EMBL" id="MBA9066175.1"/>
    </source>
</evidence>
<dbReference type="InterPro" id="IPR043519">
    <property type="entry name" value="NT_sf"/>
</dbReference>
<dbReference type="Pfam" id="PF04229">
    <property type="entry name" value="GrpB"/>
    <property type="match status" value="1"/>
</dbReference>
<dbReference type="EMBL" id="JACJIM010000013">
    <property type="protein sequence ID" value="MBA9066175.1"/>
    <property type="molecule type" value="Genomic_DNA"/>
</dbReference>
<dbReference type="RefSeq" id="WP_075381739.1">
    <property type="nucleotide sequence ID" value="NZ_JACJIM010000013.1"/>
</dbReference>
<dbReference type="PANTHER" id="PTHR34822">
    <property type="entry name" value="GRPB DOMAIN PROTEIN (AFU_ORTHOLOGUE AFUA_1G01530)"/>
    <property type="match status" value="1"/>
</dbReference>
<reference evidence="1 2" key="1">
    <citation type="submission" date="2020-08" db="EMBL/GenBank/DDBJ databases">
        <title>Genomic Encyclopedia of Type Strains, Phase IV (KMG-IV): sequencing the most valuable type-strain genomes for metagenomic binning, comparative biology and taxonomic classification.</title>
        <authorList>
            <person name="Goeker M."/>
        </authorList>
    </citation>
    <scope>NUCLEOTIDE SEQUENCE [LARGE SCALE GENOMIC DNA]</scope>
    <source>
        <strain evidence="1 2">DSM 5686</strain>
    </source>
</reference>
<comment type="caution">
    <text evidence="1">The sequence shown here is derived from an EMBL/GenBank/DDBJ whole genome shotgun (WGS) entry which is preliminary data.</text>
</comment>
<proteinExistence type="predicted"/>
<organism evidence="1 2">
    <name type="scientific">Methylobacterium fujisawaense</name>
    <dbReference type="NCBI Taxonomy" id="107400"/>
    <lineage>
        <taxon>Bacteria</taxon>
        <taxon>Pseudomonadati</taxon>
        <taxon>Pseudomonadota</taxon>
        <taxon>Alphaproteobacteria</taxon>
        <taxon>Hyphomicrobiales</taxon>
        <taxon>Methylobacteriaceae</taxon>
        <taxon>Methylobacterium</taxon>
    </lineage>
</organism>
<protein>
    <submittedName>
        <fullName evidence="1">GrpB-like predicted nucleotidyltransferase (UPF0157 family)</fullName>
    </submittedName>
</protein>